<organism evidence="12 13">
    <name type="scientific">Marseilla massiliensis</name>
    <dbReference type="NCBI Taxonomy" id="1841864"/>
    <lineage>
        <taxon>Bacteria</taxon>
        <taxon>Pseudomonadati</taxon>
        <taxon>Bacteroidota</taxon>
        <taxon>Bacteroidia</taxon>
        <taxon>Bacteroidales</taxon>
        <taxon>Prevotellaceae</taxon>
        <taxon>Marseilla</taxon>
    </lineage>
</organism>
<protein>
    <submittedName>
        <fullName evidence="12">D-xylose transporter XylE</fullName>
    </submittedName>
</protein>
<dbReference type="Pfam" id="PF00083">
    <property type="entry name" value="Sugar_tr"/>
    <property type="match status" value="1"/>
</dbReference>
<dbReference type="AlphaFoldDB" id="A0A939B5E0"/>
<keyword evidence="13" id="KW-1185">Reference proteome</keyword>
<dbReference type="EMBL" id="JACJJG010000017">
    <property type="protein sequence ID" value="MBM6673269.1"/>
    <property type="molecule type" value="Genomic_DNA"/>
</dbReference>
<dbReference type="InterPro" id="IPR036259">
    <property type="entry name" value="MFS_trans_sf"/>
</dbReference>
<name>A0A939B5E0_9BACT</name>
<dbReference type="PRINTS" id="PR00171">
    <property type="entry name" value="SUGRTRNSPORT"/>
</dbReference>
<keyword evidence="3 9" id="KW-0813">Transport</keyword>
<keyword evidence="5" id="KW-0762">Sugar transport</keyword>
<evidence type="ECO:0000259" key="11">
    <source>
        <dbReference type="PROSITE" id="PS50850"/>
    </source>
</evidence>
<feature type="transmembrane region" description="Helical" evidence="10">
    <location>
        <begin position="350"/>
        <end position="372"/>
    </location>
</feature>
<dbReference type="GO" id="GO:0022857">
    <property type="term" value="F:transmembrane transporter activity"/>
    <property type="evidence" value="ECO:0007669"/>
    <property type="project" value="InterPro"/>
</dbReference>
<evidence type="ECO:0000256" key="9">
    <source>
        <dbReference type="RuleBase" id="RU003346"/>
    </source>
</evidence>
<dbReference type="InterPro" id="IPR005828">
    <property type="entry name" value="MFS_sugar_transport-like"/>
</dbReference>
<gene>
    <name evidence="12" type="primary">xylE</name>
    <name evidence="12" type="ORF">H6A34_05185</name>
</gene>
<keyword evidence="7 10" id="KW-1133">Transmembrane helix</keyword>
<reference evidence="12" key="2">
    <citation type="journal article" date="2021" name="Sci. Rep.">
        <title>The distribution of antibiotic resistance genes in chicken gut microbiota commensals.</title>
        <authorList>
            <person name="Juricova H."/>
            <person name="Matiasovicova J."/>
            <person name="Kubasova T."/>
            <person name="Cejkova D."/>
            <person name="Rychlik I."/>
        </authorList>
    </citation>
    <scope>NUCLEOTIDE SEQUENCE</scope>
    <source>
        <strain evidence="12">An824</strain>
    </source>
</reference>
<dbReference type="GO" id="GO:0005886">
    <property type="term" value="C:plasma membrane"/>
    <property type="evidence" value="ECO:0007669"/>
    <property type="project" value="UniProtKB-SubCell"/>
</dbReference>
<feature type="transmembrane region" description="Helical" evidence="10">
    <location>
        <begin position="85"/>
        <end position="109"/>
    </location>
</feature>
<evidence type="ECO:0000256" key="3">
    <source>
        <dbReference type="ARBA" id="ARBA00022448"/>
    </source>
</evidence>
<evidence type="ECO:0000313" key="12">
    <source>
        <dbReference type="EMBL" id="MBM6673269.1"/>
    </source>
</evidence>
<feature type="transmembrane region" description="Helical" evidence="10">
    <location>
        <begin position="152"/>
        <end position="174"/>
    </location>
</feature>
<evidence type="ECO:0000256" key="10">
    <source>
        <dbReference type="SAM" id="Phobius"/>
    </source>
</evidence>
<comment type="caution">
    <text evidence="12">The sequence shown here is derived from an EMBL/GenBank/DDBJ whole genome shotgun (WGS) entry which is preliminary data.</text>
</comment>
<reference evidence="12" key="1">
    <citation type="submission" date="2020-08" db="EMBL/GenBank/DDBJ databases">
        <authorList>
            <person name="Cejkova D."/>
            <person name="Kubasova T."/>
            <person name="Jahodarova E."/>
            <person name="Rychlik I."/>
        </authorList>
    </citation>
    <scope>NUCLEOTIDE SEQUENCE</scope>
    <source>
        <strain evidence="12">An824</strain>
    </source>
</reference>
<dbReference type="FunFam" id="1.20.1250.20:FF:000122">
    <property type="entry name" value="D-xylose transporter XylE"/>
    <property type="match status" value="1"/>
</dbReference>
<feature type="transmembrane region" description="Helical" evidence="10">
    <location>
        <begin position="443"/>
        <end position="467"/>
    </location>
</feature>
<evidence type="ECO:0000256" key="4">
    <source>
        <dbReference type="ARBA" id="ARBA00022475"/>
    </source>
</evidence>
<feature type="transmembrane region" description="Helical" evidence="10">
    <location>
        <begin position="308"/>
        <end position="338"/>
    </location>
</feature>
<dbReference type="InterPro" id="IPR020846">
    <property type="entry name" value="MFS_dom"/>
</dbReference>
<feature type="transmembrane region" description="Helical" evidence="10">
    <location>
        <begin position="406"/>
        <end position="431"/>
    </location>
</feature>
<dbReference type="PANTHER" id="PTHR48023">
    <property type="entry name" value="D-XYLOSE-PROTON SYMPORTER-LIKE 2"/>
    <property type="match status" value="1"/>
</dbReference>
<keyword evidence="8 10" id="KW-0472">Membrane</keyword>
<accession>A0A939B5E0</accession>
<dbReference type="PANTHER" id="PTHR48023:SF4">
    <property type="entry name" value="D-XYLOSE-PROTON SYMPORTER-LIKE 2"/>
    <property type="match status" value="1"/>
</dbReference>
<evidence type="ECO:0000313" key="13">
    <source>
        <dbReference type="Proteomes" id="UP000706891"/>
    </source>
</evidence>
<proteinExistence type="inferred from homology"/>
<keyword evidence="4" id="KW-1003">Cell membrane</keyword>
<feature type="transmembrane region" description="Helical" evidence="10">
    <location>
        <begin position="39"/>
        <end position="65"/>
    </location>
</feature>
<dbReference type="PROSITE" id="PS00216">
    <property type="entry name" value="SUGAR_TRANSPORT_1"/>
    <property type="match status" value="1"/>
</dbReference>
<evidence type="ECO:0000256" key="8">
    <source>
        <dbReference type="ARBA" id="ARBA00023136"/>
    </source>
</evidence>
<dbReference type="PROSITE" id="PS50850">
    <property type="entry name" value="MFS"/>
    <property type="match status" value="1"/>
</dbReference>
<evidence type="ECO:0000256" key="2">
    <source>
        <dbReference type="ARBA" id="ARBA00010992"/>
    </source>
</evidence>
<dbReference type="Gene3D" id="1.20.1250.20">
    <property type="entry name" value="MFS general substrate transporter like domains"/>
    <property type="match status" value="2"/>
</dbReference>
<feature type="transmembrane region" description="Helical" evidence="10">
    <location>
        <begin position="116"/>
        <end position="132"/>
    </location>
</feature>
<feature type="transmembrane region" description="Helical" evidence="10">
    <location>
        <begin position="379"/>
        <end position="400"/>
    </location>
</feature>
<dbReference type="InterPro" id="IPR050820">
    <property type="entry name" value="MFS_Sugar_Transporter"/>
</dbReference>
<sequence>MLLRGNKTGRRPLYHNNITKINQCLINLIMKQNNSGSKAYLFSIVLVAVLGGLLFGYDTAVISGAEKGLQAFFLGAEDFTYTDSWHGFTCASALIGCIIGSAVSGYLASNWGRKKSLIFAGIMFFISALGSMEPEFLFFEHGHADFPLLIAFNIYRVIGGVGVGLASAICPMYIAEVAPSNIRGTLVSWNQFAIIFGQLVVYMVNFFILGDHTNPVIESIGQGMSAVMPGSDPWTIATGWRYMFGSEAVPAGLFAILICFVPETPRYLVMAGQDTKALAVLTKINGDAAGHEILDEIKNTVTEKTERVFTYGVLVIFVGIMLSVFQQAVGINAVLYYAPRIFGDMGMENPMMQTIIMGVVNILFTLVAIFTVEKWGRKLLLITGSVGMAVGAFGVALTFGHAGLELVTMLSIMVYSASFMMSWGPICWVLISEIFPNTIRGAAVAIAVAFQWIFNWLVSASFVPMFNMQTAGDPNFGHWFTYALYGLICVLAAVFVWRLVPETKGKTLEDMTKLWKKG</sequence>
<dbReference type="NCBIfam" id="TIGR00879">
    <property type="entry name" value="SP"/>
    <property type="match status" value="1"/>
</dbReference>
<evidence type="ECO:0000256" key="6">
    <source>
        <dbReference type="ARBA" id="ARBA00022692"/>
    </source>
</evidence>
<dbReference type="NCBIfam" id="NF007484">
    <property type="entry name" value="PRK10077.1"/>
    <property type="match status" value="1"/>
</dbReference>
<feature type="transmembrane region" description="Helical" evidence="10">
    <location>
        <begin position="242"/>
        <end position="261"/>
    </location>
</feature>
<dbReference type="Proteomes" id="UP000706891">
    <property type="component" value="Unassembled WGS sequence"/>
</dbReference>
<comment type="similarity">
    <text evidence="2 9">Belongs to the major facilitator superfamily. Sugar transporter (TC 2.A.1.1) family.</text>
</comment>
<dbReference type="SUPFAM" id="SSF103473">
    <property type="entry name" value="MFS general substrate transporter"/>
    <property type="match status" value="1"/>
</dbReference>
<dbReference type="PROSITE" id="PS00217">
    <property type="entry name" value="SUGAR_TRANSPORT_2"/>
    <property type="match status" value="1"/>
</dbReference>
<comment type="subcellular location">
    <subcellularLocation>
        <location evidence="1">Cell membrane</location>
        <topology evidence="1">Multi-pass membrane protein</topology>
    </subcellularLocation>
</comment>
<dbReference type="InterPro" id="IPR003663">
    <property type="entry name" value="Sugar/inositol_transpt"/>
</dbReference>
<evidence type="ECO:0000256" key="7">
    <source>
        <dbReference type="ARBA" id="ARBA00022989"/>
    </source>
</evidence>
<dbReference type="InterPro" id="IPR005829">
    <property type="entry name" value="Sugar_transporter_CS"/>
</dbReference>
<feature type="transmembrane region" description="Helical" evidence="10">
    <location>
        <begin position="186"/>
        <end position="209"/>
    </location>
</feature>
<evidence type="ECO:0000256" key="1">
    <source>
        <dbReference type="ARBA" id="ARBA00004651"/>
    </source>
</evidence>
<evidence type="ECO:0000256" key="5">
    <source>
        <dbReference type="ARBA" id="ARBA00022597"/>
    </source>
</evidence>
<keyword evidence="6 10" id="KW-0812">Transmembrane</keyword>
<feature type="transmembrane region" description="Helical" evidence="10">
    <location>
        <begin position="479"/>
        <end position="500"/>
    </location>
</feature>
<feature type="domain" description="Major facilitator superfamily (MFS) profile" evidence="11">
    <location>
        <begin position="44"/>
        <end position="504"/>
    </location>
</feature>